<comment type="caution">
    <text evidence="2">The sequence shown here is derived from an EMBL/GenBank/DDBJ whole genome shotgun (WGS) entry which is preliminary data.</text>
</comment>
<reference evidence="2" key="1">
    <citation type="submission" date="2021-03" db="EMBL/GenBank/DDBJ databases">
        <authorList>
            <person name="Li Z."/>
            <person name="Yang C."/>
        </authorList>
    </citation>
    <scope>NUCLEOTIDE SEQUENCE</scope>
    <source>
        <strain evidence="2">Dzin_1.0</strain>
        <tissue evidence="2">Leaf</tissue>
    </source>
</reference>
<proteinExistence type="predicted"/>
<protein>
    <submittedName>
        <fullName evidence="2">Uncharacterized protein</fullName>
    </submittedName>
</protein>
<name>A0A9D5HG11_9LILI</name>
<reference evidence="2" key="2">
    <citation type="journal article" date="2022" name="Hortic Res">
        <title>The genome of Dioscorea zingiberensis sheds light on the biosynthesis, origin and evolution of the medicinally important diosgenin saponins.</title>
        <authorList>
            <person name="Li Y."/>
            <person name="Tan C."/>
            <person name="Li Z."/>
            <person name="Guo J."/>
            <person name="Li S."/>
            <person name="Chen X."/>
            <person name="Wang C."/>
            <person name="Dai X."/>
            <person name="Yang H."/>
            <person name="Song W."/>
            <person name="Hou L."/>
            <person name="Xu J."/>
            <person name="Tong Z."/>
            <person name="Xu A."/>
            <person name="Yuan X."/>
            <person name="Wang W."/>
            <person name="Yang Q."/>
            <person name="Chen L."/>
            <person name="Sun Z."/>
            <person name="Wang K."/>
            <person name="Pan B."/>
            <person name="Chen J."/>
            <person name="Bao Y."/>
            <person name="Liu F."/>
            <person name="Qi X."/>
            <person name="Gang D.R."/>
            <person name="Wen J."/>
            <person name="Li J."/>
        </authorList>
    </citation>
    <scope>NUCLEOTIDE SEQUENCE</scope>
    <source>
        <strain evidence="2">Dzin_1.0</strain>
    </source>
</reference>
<feature type="compositionally biased region" description="Polar residues" evidence="1">
    <location>
        <begin position="142"/>
        <end position="152"/>
    </location>
</feature>
<feature type="compositionally biased region" description="Basic and acidic residues" evidence="1">
    <location>
        <begin position="1"/>
        <end position="11"/>
    </location>
</feature>
<evidence type="ECO:0000313" key="3">
    <source>
        <dbReference type="Proteomes" id="UP001085076"/>
    </source>
</evidence>
<dbReference type="EMBL" id="JAGGNH010000004">
    <property type="protein sequence ID" value="KAJ0975120.1"/>
    <property type="molecule type" value="Genomic_DNA"/>
</dbReference>
<feature type="region of interest" description="Disordered" evidence="1">
    <location>
        <begin position="1"/>
        <end position="53"/>
    </location>
</feature>
<feature type="region of interest" description="Disordered" evidence="1">
    <location>
        <begin position="232"/>
        <end position="269"/>
    </location>
</feature>
<dbReference type="AlphaFoldDB" id="A0A9D5HG11"/>
<sequence>MLNGDRSKDLQEPAVVPGLRARSSRASAVGQGTSATVSAGQGPATASTDKGMGGQVLPGDLLGQLAHGTSEVDVAIATGVEPNQGPLVHIMGQESQCTTGTNEGVGADEREAQVEGERAIPTGQIGPLGPDGPARDNGDLAPTTTQLDGPPNSCTCTLIPNEVNFNYVQPTPLSDQIMPINTQDPPLIPAPSLEENINIDLSKMKLRSIRGTLSFVIDEAWEYFKEKEEHEKLEKAKGIGQNPTPKPSGRPKKVKCHQGAQTRNNKKELEGVDNASELVDVPITLADLPDQGIVSRALMMGVAIGQTEEEQLKFIAHMRAMESSRTQGALLLRPPCLLGPLIWASHFDMMKLISWNVRGLGKQKKRYMSAALTGLPDLLVSTPTCISTCISKGVLAKASIQESLSILDLDEIILHALYQCIVPFAEKSMGSLPILINLILLKIFFGENLLNLT</sequence>
<keyword evidence="3" id="KW-1185">Reference proteome</keyword>
<evidence type="ECO:0000256" key="1">
    <source>
        <dbReference type="SAM" id="MobiDB-lite"/>
    </source>
</evidence>
<accession>A0A9D5HG11</accession>
<feature type="region of interest" description="Disordered" evidence="1">
    <location>
        <begin position="121"/>
        <end position="152"/>
    </location>
</feature>
<organism evidence="2 3">
    <name type="scientific">Dioscorea zingiberensis</name>
    <dbReference type="NCBI Taxonomy" id="325984"/>
    <lineage>
        <taxon>Eukaryota</taxon>
        <taxon>Viridiplantae</taxon>
        <taxon>Streptophyta</taxon>
        <taxon>Embryophyta</taxon>
        <taxon>Tracheophyta</taxon>
        <taxon>Spermatophyta</taxon>
        <taxon>Magnoliopsida</taxon>
        <taxon>Liliopsida</taxon>
        <taxon>Dioscoreales</taxon>
        <taxon>Dioscoreaceae</taxon>
        <taxon>Dioscorea</taxon>
    </lineage>
</organism>
<gene>
    <name evidence="2" type="ORF">J5N97_017085</name>
</gene>
<evidence type="ECO:0000313" key="2">
    <source>
        <dbReference type="EMBL" id="KAJ0975120.1"/>
    </source>
</evidence>
<feature type="compositionally biased region" description="Polar residues" evidence="1">
    <location>
        <begin position="24"/>
        <end position="48"/>
    </location>
</feature>
<dbReference type="Proteomes" id="UP001085076">
    <property type="component" value="Miscellaneous, Linkage group lg04"/>
</dbReference>